<dbReference type="Proteomes" id="UP001321760">
    <property type="component" value="Unassembled WGS sequence"/>
</dbReference>
<proteinExistence type="predicted"/>
<name>A0AAV9G4I7_9PEZI</name>
<reference evidence="2" key="1">
    <citation type="journal article" date="2023" name="Mol. Phylogenet. Evol.">
        <title>Genome-scale phylogeny and comparative genomics of the fungal order Sordariales.</title>
        <authorList>
            <person name="Hensen N."/>
            <person name="Bonometti L."/>
            <person name="Westerberg I."/>
            <person name="Brannstrom I.O."/>
            <person name="Guillou S."/>
            <person name="Cros-Aarteil S."/>
            <person name="Calhoun S."/>
            <person name="Haridas S."/>
            <person name="Kuo A."/>
            <person name="Mondo S."/>
            <person name="Pangilinan J."/>
            <person name="Riley R."/>
            <person name="LaButti K."/>
            <person name="Andreopoulos B."/>
            <person name="Lipzen A."/>
            <person name="Chen C."/>
            <person name="Yan M."/>
            <person name="Daum C."/>
            <person name="Ng V."/>
            <person name="Clum A."/>
            <person name="Steindorff A."/>
            <person name="Ohm R.A."/>
            <person name="Martin F."/>
            <person name="Silar P."/>
            <person name="Natvig D.O."/>
            <person name="Lalanne C."/>
            <person name="Gautier V."/>
            <person name="Ament-Velasquez S.L."/>
            <person name="Kruys A."/>
            <person name="Hutchinson M.I."/>
            <person name="Powell A.J."/>
            <person name="Barry K."/>
            <person name="Miller A.N."/>
            <person name="Grigoriev I.V."/>
            <person name="Debuchy R."/>
            <person name="Gladieux P."/>
            <person name="Hiltunen Thoren M."/>
            <person name="Johannesson H."/>
        </authorList>
    </citation>
    <scope>NUCLEOTIDE SEQUENCE</scope>
    <source>
        <strain evidence="2">PSN243</strain>
    </source>
</reference>
<gene>
    <name evidence="2" type="ORF">QBC34DRAFT_214501</name>
</gene>
<protein>
    <submittedName>
        <fullName evidence="2">Uncharacterized protein</fullName>
    </submittedName>
</protein>
<evidence type="ECO:0000313" key="3">
    <source>
        <dbReference type="Proteomes" id="UP001321760"/>
    </source>
</evidence>
<evidence type="ECO:0000256" key="1">
    <source>
        <dbReference type="SAM" id="MobiDB-lite"/>
    </source>
</evidence>
<evidence type="ECO:0000313" key="2">
    <source>
        <dbReference type="EMBL" id="KAK4442995.1"/>
    </source>
</evidence>
<keyword evidence="3" id="KW-1185">Reference proteome</keyword>
<dbReference type="EMBL" id="MU866001">
    <property type="protein sequence ID" value="KAK4442995.1"/>
    <property type="molecule type" value="Genomic_DNA"/>
</dbReference>
<comment type="caution">
    <text evidence="2">The sequence shown here is derived from an EMBL/GenBank/DDBJ whole genome shotgun (WGS) entry which is preliminary data.</text>
</comment>
<feature type="compositionally biased region" description="Acidic residues" evidence="1">
    <location>
        <begin position="485"/>
        <end position="499"/>
    </location>
</feature>
<reference evidence="2" key="2">
    <citation type="submission" date="2023-05" db="EMBL/GenBank/DDBJ databases">
        <authorList>
            <consortium name="Lawrence Berkeley National Laboratory"/>
            <person name="Steindorff A."/>
            <person name="Hensen N."/>
            <person name="Bonometti L."/>
            <person name="Westerberg I."/>
            <person name="Brannstrom I.O."/>
            <person name="Guillou S."/>
            <person name="Cros-Aarteil S."/>
            <person name="Calhoun S."/>
            <person name="Haridas S."/>
            <person name="Kuo A."/>
            <person name="Mondo S."/>
            <person name="Pangilinan J."/>
            <person name="Riley R."/>
            <person name="Labutti K."/>
            <person name="Andreopoulos B."/>
            <person name="Lipzen A."/>
            <person name="Chen C."/>
            <person name="Yanf M."/>
            <person name="Daum C."/>
            <person name="Ng V."/>
            <person name="Clum A."/>
            <person name="Ohm R."/>
            <person name="Martin F."/>
            <person name="Silar P."/>
            <person name="Natvig D."/>
            <person name="Lalanne C."/>
            <person name="Gautier V."/>
            <person name="Ament-Velasquez S.L."/>
            <person name="Kruys A."/>
            <person name="Hutchinson M.I."/>
            <person name="Powell A.J."/>
            <person name="Barry K."/>
            <person name="Miller A.N."/>
            <person name="Grigoriev I.V."/>
            <person name="Debuchy R."/>
            <person name="Gladieux P."/>
            <person name="Thoren M.H."/>
            <person name="Johannesson H."/>
        </authorList>
    </citation>
    <scope>NUCLEOTIDE SEQUENCE</scope>
    <source>
        <strain evidence="2">PSN243</strain>
    </source>
</reference>
<accession>A0AAV9G4I7</accession>
<feature type="region of interest" description="Disordered" evidence="1">
    <location>
        <begin position="476"/>
        <end position="520"/>
    </location>
</feature>
<sequence length="520" mass="58563">MAARATALVLAAQEAGQLPPELDPDDLDRASKLPNLTRAELKGLLGLYHLSRCVEVRFTHHPCSPLHLEILPDERWPQDRVPPPPLGTPEPPEHMAEWRERLHAAIYTSLFMGAALARAYNEPFFPNEITSVDPLAEERRLNLLQTFDKWHRSKTDEFNLSPSHCEYLSRFPAYHLNLAGDSPGVEGPFGSLERWLINSAIAEACARPIPARFLARPEDRYYARFLEYDPQEGIRWVVPWQRELSELFAEEPAHVAAGALWVVLQSIHMFEFLLTCFENVNGEEGQGRPESAHGYGDFVPEIKNTAHVVLFGVFRVEKVSMLKKGGESATRPFRAQTVKSSAAQDGFPPDELDIPAILEALHLRSGVSNHQGPKGMNFLIPPPPLQFFVFLLSKQFGLTIYFPPNDEMVVLNHYVMFTSSAAIFANQGLNTPGRGEWLEEFDCGALLTDTAQLGEGIRVFFFDRIEDNPRYYPPYDRYGDSSYDGSEESQDSYDGSEESQDSHSQCVLGPDLLPSDFPYQ</sequence>
<dbReference type="AlphaFoldDB" id="A0AAV9G4I7"/>
<organism evidence="2 3">
    <name type="scientific">Podospora aff. communis PSN243</name>
    <dbReference type="NCBI Taxonomy" id="3040156"/>
    <lineage>
        <taxon>Eukaryota</taxon>
        <taxon>Fungi</taxon>
        <taxon>Dikarya</taxon>
        <taxon>Ascomycota</taxon>
        <taxon>Pezizomycotina</taxon>
        <taxon>Sordariomycetes</taxon>
        <taxon>Sordariomycetidae</taxon>
        <taxon>Sordariales</taxon>
        <taxon>Podosporaceae</taxon>
        <taxon>Podospora</taxon>
    </lineage>
</organism>